<dbReference type="Proteomes" id="UP001285352">
    <property type="component" value="Unassembled WGS sequence"/>
</dbReference>
<gene>
    <name evidence="2" type="ORF">SK854_21430</name>
</gene>
<organism evidence="2 3">
    <name type="scientific">Lentzea sokolovensis</name>
    <dbReference type="NCBI Taxonomy" id="3095429"/>
    <lineage>
        <taxon>Bacteria</taxon>
        <taxon>Bacillati</taxon>
        <taxon>Actinomycetota</taxon>
        <taxon>Actinomycetes</taxon>
        <taxon>Pseudonocardiales</taxon>
        <taxon>Pseudonocardiaceae</taxon>
        <taxon>Lentzea</taxon>
    </lineage>
</organism>
<accession>A0ABU4V0Y3</accession>
<dbReference type="PANTHER" id="PTHR46844">
    <property type="entry name" value="SLR5058 PROTEIN"/>
    <property type="match status" value="1"/>
</dbReference>
<feature type="domain" description="NACHT" evidence="1">
    <location>
        <begin position="248"/>
        <end position="400"/>
    </location>
</feature>
<sequence length="958" mass="107686">MKAVEGSLRAAVTQVGKRLWRTKLSPAAKRDKLAANIVDQLVSHDFTGQLRLTVVLPDLSSGVSLAQVKRSLTGPVFQGLLHELVATRIMGMPDHAAHRVRENLQIATRLEFAHADGEKMMEFGGILFDELDRVVQELVGKLEKRDSGLADLRQAASVTLSNSSVDGIKRHNAYLKRTVSLAEAAEAIEWEAAYRTQVRAAHGYIEPPDFERKRKVAISDLFVSPSIVSVGVESPVTDVWSLQPEIDRSVLLGDPGGGKSTTSNVVAWFSAGDADGRVPFLVILRNFVDDSQSIVEHIESRLSAHYQCPPPAGVVEGLLLSGRGIVIFDGLDELIDTSRRREVTNRVELFCARYPLARILVTSRRVGYDEAAMDPAVFDVYQLSEFSEGNVEEYTKNWFSCVDLGNSQDSNSLADSFLEESSAVRELRTNPLMLSLMCIIYRGQKWIPRNRPEMYEHCARLLFDKWDSSRKIYVELKASAYVDGAIKQLAYWMFTDPEAGNGVTESSLIKEAVEFLRPAFNSEPEAEQAARQFIGFCRGRGWVLTDVGTTADGETLFSFMHRTFMEYFAAYELTRLSDGPEKVAKVILPHVAVAEWEIVAELAVQISNKHSKDGAARLLEALLNDKRYRSAASKQNIARFAMRCLGFVHVPVPLAVRIGRSFAESLHDFCCREVYVKPEYFAVLPELRAVVSNEIESVLREKVGSNDEACRQAAIELIMELPTVMADPDLTNAKSVDYVEWCTRRKSIFEEFSEQILSCGRPVIWFSAWRHNFISLERYMCDVPDREPDPLSTLFRGHRFPVQKRGWGDWGSFIPFRLLQSGMDDKPGFPVTVDELEWLGSFIDRLGSPPWVSSVDITKFRSRKGFDEGDLLVEKFSTDQGWTLVRLMLIGIEGGQDATKRSDLESRGYVSVLDLLARKRGEDQPIPGWLADAINGMQPDRRDFVWSWLNRETDLVRA</sequence>
<evidence type="ECO:0000313" key="2">
    <source>
        <dbReference type="EMBL" id="MDX8144693.1"/>
    </source>
</evidence>
<dbReference type="InterPro" id="IPR027417">
    <property type="entry name" value="P-loop_NTPase"/>
</dbReference>
<dbReference type="Gene3D" id="3.40.50.300">
    <property type="entry name" value="P-loop containing nucleotide triphosphate hydrolases"/>
    <property type="match status" value="1"/>
</dbReference>
<name>A0ABU4V0Y3_9PSEU</name>
<dbReference type="Pfam" id="PF05729">
    <property type="entry name" value="NACHT"/>
    <property type="match status" value="1"/>
</dbReference>
<dbReference type="SUPFAM" id="SSF52540">
    <property type="entry name" value="P-loop containing nucleoside triphosphate hydrolases"/>
    <property type="match status" value="1"/>
</dbReference>
<dbReference type="InterPro" id="IPR007111">
    <property type="entry name" value="NACHT_NTPase"/>
</dbReference>
<dbReference type="EMBL" id="JAXAVU010000009">
    <property type="protein sequence ID" value="MDX8144693.1"/>
    <property type="molecule type" value="Genomic_DNA"/>
</dbReference>
<proteinExistence type="predicted"/>
<reference evidence="2 3" key="1">
    <citation type="submission" date="2023-11" db="EMBL/GenBank/DDBJ databases">
        <title>Lentzea sokolovensis, sp. nov., Lentzea kristufkii, sp. nov., and Lentzea miocenensis, sp. nov., rare actinobacteria from Sokolov Coal Basin, Miocene lacustrine sediment, Czech Republic.</title>
        <authorList>
            <person name="Lara A."/>
            <person name="Kotroba L."/>
            <person name="Nouioui I."/>
            <person name="Neumann-Schaal M."/>
            <person name="Mast Y."/>
            <person name="Chronakova A."/>
        </authorList>
    </citation>
    <scope>NUCLEOTIDE SEQUENCE [LARGE SCALE GENOMIC DNA]</scope>
    <source>
        <strain evidence="2 3">BCCO 10_0061</strain>
    </source>
</reference>
<protein>
    <submittedName>
        <fullName evidence="2">NACHT domain-containing protein</fullName>
    </submittedName>
</protein>
<comment type="caution">
    <text evidence="2">The sequence shown here is derived from an EMBL/GenBank/DDBJ whole genome shotgun (WGS) entry which is preliminary data.</text>
</comment>
<reference evidence="2 3" key="2">
    <citation type="submission" date="2023-11" db="EMBL/GenBank/DDBJ databases">
        <authorList>
            <person name="Lara A.C."/>
            <person name="Chronakova A."/>
        </authorList>
    </citation>
    <scope>NUCLEOTIDE SEQUENCE [LARGE SCALE GENOMIC DNA]</scope>
    <source>
        <strain evidence="2 3">BCCO 10_0061</strain>
    </source>
</reference>
<keyword evidence="3" id="KW-1185">Reference proteome</keyword>
<dbReference type="PANTHER" id="PTHR46844:SF1">
    <property type="entry name" value="SLR5058 PROTEIN"/>
    <property type="match status" value="1"/>
</dbReference>
<evidence type="ECO:0000259" key="1">
    <source>
        <dbReference type="Pfam" id="PF05729"/>
    </source>
</evidence>
<evidence type="ECO:0000313" key="3">
    <source>
        <dbReference type="Proteomes" id="UP001285352"/>
    </source>
</evidence>